<comment type="cofactor">
    <cofactor evidence="13">
        <name>heme</name>
        <dbReference type="ChEBI" id="CHEBI:30413"/>
    </cofactor>
    <text evidence="13">Binds 2 heme groups.</text>
</comment>
<evidence type="ECO:0000256" key="10">
    <source>
        <dbReference type="ARBA" id="ARBA00023004"/>
    </source>
</evidence>
<keyword evidence="5 14" id="KW-0479">Metal-binding</keyword>
<proteinExistence type="predicted"/>
<evidence type="ECO:0000313" key="18">
    <source>
        <dbReference type="Proteomes" id="UP000180098"/>
    </source>
</evidence>
<feature type="binding site" description="covalent" evidence="13">
    <location>
        <position position="241"/>
    </location>
    <ligand>
        <name>heme c</name>
        <dbReference type="ChEBI" id="CHEBI:61717"/>
        <label>2</label>
    </ligand>
</feature>
<evidence type="ECO:0000256" key="14">
    <source>
        <dbReference type="PIRSR" id="PIRSR000294-2"/>
    </source>
</evidence>
<evidence type="ECO:0000256" key="8">
    <source>
        <dbReference type="ARBA" id="ARBA00022982"/>
    </source>
</evidence>
<dbReference type="PROSITE" id="PS51007">
    <property type="entry name" value="CYTC"/>
    <property type="match status" value="2"/>
</dbReference>
<comment type="pathway">
    <text evidence="2">One-carbon metabolism; methylamine degradation.</text>
</comment>
<dbReference type="GO" id="GO:0046872">
    <property type="term" value="F:metal ion binding"/>
    <property type="evidence" value="ECO:0007669"/>
    <property type="project" value="UniProtKB-KW"/>
</dbReference>
<comment type="PTM">
    <text evidence="13">Binds 2 heme groups per subunit.</text>
</comment>
<keyword evidence="9" id="KW-0560">Oxidoreductase</keyword>
<evidence type="ECO:0000259" key="16">
    <source>
        <dbReference type="PROSITE" id="PS51007"/>
    </source>
</evidence>
<keyword evidence="4 13" id="KW-0349">Heme</keyword>
<dbReference type="AlphaFoldDB" id="A0A1S2LJQ0"/>
<dbReference type="InterPro" id="IPR051395">
    <property type="entry name" value="Cytochrome_c_Peroxidase/MauG"/>
</dbReference>
<feature type="binding site" description="axial binding residue" evidence="14">
    <location>
        <position position="98"/>
    </location>
    <ligand>
        <name>heme c</name>
        <dbReference type="ChEBI" id="CHEBI:61717"/>
        <label>1</label>
    </ligand>
    <ligandPart>
        <name>Fe</name>
        <dbReference type="ChEBI" id="CHEBI:18248"/>
    </ligandPart>
</feature>
<feature type="chain" id="PRO_5038980963" description="Methylamine utilization protein MauG" evidence="15">
    <location>
        <begin position="19"/>
        <end position="361"/>
    </location>
</feature>
<evidence type="ECO:0000256" key="2">
    <source>
        <dbReference type="ARBA" id="ARBA00004856"/>
    </source>
</evidence>
<organism evidence="17 18">
    <name type="scientific">Anaerobacillus arseniciselenatis</name>
    <dbReference type="NCBI Taxonomy" id="85682"/>
    <lineage>
        <taxon>Bacteria</taxon>
        <taxon>Bacillati</taxon>
        <taxon>Bacillota</taxon>
        <taxon>Bacilli</taxon>
        <taxon>Bacillales</taxon>
        <taxon>Bacillaceae</taxon>
        <taxon>Anaerobacillus</taxon>
    </lineage>
</organism>
<dbReference type="InterPro" id="IPR036909">
    <property type="entry name" value="Cyt_c-like_dom_sf"/>
</dbReference>
<dbReference type="Pfam" id="PF03150">
    <property type="entry name" value="CCP_MauG"/>
    <property type="match status" value="1"/>
</dbReference>
<dbReference type="InterPro" id="IPR026259">
    <property type="entry name" value="MauG/Cytc_peroxidase"/>
</dbReference>
<keyword evidence="8" id="KW-0249">Electron transport</keyword>
<evidence type="ECO:0000256" key="15">
    <source>
        <dbReference type="SAM" id="SignalP"/>
    </source>
</evidence>
<dbReference type="GO" id="GO:0009055">
    <property type="term" value="F:electron transfer activity"/>
    <property type="evidence" value="ECO:0007669"/>
    <property type="project" value="InterPro"/>
</dbReference>
<dbReference type="FunFam" id="1.10.760.10:FF:000019">
    <property type="entry name" value="Di-heme cytochrome C peroxidase"/>
    <property type="match status" value="1"/>
</dbReference>
<feature type="binding site" description="covalent" evidence="13">
    <location>
        <position position="238"/>
    </location>
    <ligand>
        <name>heme c</name>
        <dbReference type="ChEBI" id="CHEBI:61717"/>
        <label>2</label>
    </ligand>
</feature>
<evidence type="ECO:0000256" key="12">
    <source>
        <dbReference type="ARBA" id="ARBA00073576"/>
    </source>
</evidence>
<comment type="subcellular location">
    <subcellularLocation>
        <location evidence="1">Periplasm</location>
    </subcellularLocation>
</comment>
<gene>
    <name evidence="17" type="ORF">BKP35_10845</name>
</gene>
<dbReference type="Proteomes" id="UP000180098">
    <property type="component" value="Unassembled WGS sequence"/>
</dbReference>
<keyword evidence="7" id="KW-0574">Periplasm</keyword>
<feature type="signal peptide" evidence="15">
    <location>
        <begin position="1"/>
        <end position="18"/>
    </location>
</feature>
<dbReference type="GO" id="GO:0020037">
    <property type="term" value="F:heme binding"/>
    <property type="evidence" value="ECO:0007669"/>
    <property type="project" value="InterPro"/>
</dbReference>
<dbReference type="Pfam" id="PF21419">
    <property type="entry name" value="RoxA-like_Cyt-c"/>
    <property type="match status" value="1"/>
</dbReference>
<evidence type="ECO:0000256" key="9">
    <source>
        <dbReference type="ARBA" id="ARBA00023002"/>
    </source>
</evidence>
<name>A0A1S2LJQ0_9BACI</name>
<sequence>MKPLIFLSIIMLVSISLAACSTNQALQASEPEPKSVGETNENEHDQSFVRTIDGLVPLGDVPIPEDNPMTAEVLELGQMLFFDPRLSGNDQVSCATCHDPELGYGDGRATFETYTGEDGPRNSQTIINSAYYTSFFWDGRAATLEEQALGPIQDPHEMNLPLDELIEKLKGIEGYEALFLAAFEDGITEENVGKALAAFQRQIVVKDTRYDQFLQGDKEALNSQEIRGLELFSGDAFCITCHNGENLSDNEFYNIGLNSDDEGRYAVTGDEDDLGRFRTPSLYGITHTAPYMHNGSIETLEEVIEFYNRGGDGHPNTSIFMNMFMSNINLTEEEKADLLAFLKVLGGEPPIFTEPDLPGSE</sequence>
<comment type="caution">
    <text evidence="17">The sequence shown here is derived from an EMBL/GenBank/DDBJ whole genome shotgun (WGS) entry which is preliminary data.</text>
</comment>
<keyword evidence="3" id="KW-0813">Transport</keyword>
<dbReference type="PROSITE" id="PS51257">
    <property type="entry name" value="PROKAR_LIPOPROTEIN"/>
    <property type="match status" value="1"/>
</dbReference>
<dbReference type="GO" id="GO:0042597">
    <property type="term" value="C:periplasmic space"/>
    <property type="evidence" value="ECO:0007669"/>
    <property type="project" value="UniProtKB-SubCell"/>
</dbReference>
<dbReference type="InterPro" id="IPR004852">
    <property type="entry name" value="Di-haem_cyt_c_peroxidsae"/>
</dbReference>
<evidence type="ECO:0000256" key="3">
    <source>
        <dbReference type="ARBA" id="ARBA00022448"/>
    </source>
</evidence>
<keyword evidence="18" id="KW-1185">Reference proteome</keyword>
<feature type="domain" description="Cytochrome c" evidence="16">
    <location>
        <begin position="223"/>
        <end position="346"/>
    </location>
</feature>
<feature type="binding site" description="covalent" evidence="13">
    <location>
        <position position="97"/>
    </location>
    <ligand>
        <name>heme c</name>
        <dbReference type="ChEBI" id="CHEBI:61717"/>
        <label>1</label>
    </ligand>
</feature>
<protein>
    <recommendedName>
        <fullName evidence="12">Methylamine utilization protein MauG</fullName>
    </recommendedName>
</protein>
<evidence type="ECO:0000256" key="13">
    <source>
        <dbReference type="PIRSR" id="PIRSR000294-1"/>
    </source>
</evidence>
<evidence type="ECO:0000256" key="5">
    <source>
        <dbReference type="ARBA" id="ARBA00022723"/>
    </source>
</evidence>
<dbReference type="PANTHER" id="PTHR30600">
    <property type="entry name" value="CYTOCHROME C PEROXIDASE-RELATED"/>
    <property type="match status" value="1"/>
</dbReference>
<evidence type="ECO:0000256" key="4">
    <source>
        <dbReference type="ARBA" id="ARBA00022617"/>
    </source>
</evidence>
<dbReference type="SUPFAM" id="SSF46626">
    <property type="entry name" value="Cytochrome c"/>
    <property type="match status" value="2"/>
</dbReference>
<evidence type="ECO:0000256" key="11">
    <source>
        <dbReference type="ARBA" id="ARBA00058991"/>
    </source>
</evidence>
<comment type="function">
    <text evidence="11">Involved in methylamine metabolism. Essential for the maturation of the beta subunit of MADH, presumably via a step in the biosynthesis of tryptophan tryptophylquinone (TTQ), the cofactor of MADH.</text>
</comment>
<dbReference type="PIRSF" id="PIRSF000294">
    <property type="entry name" value="Cytochrome-c_peroxidase"/>
    <property type="match status" value="1"/>
</dbReference>
<dbReference type="EMBL" id="MLQQ01000021">
    <property type="protein sequence ID" value="OIJ12333.1"/>
    <property type="molecule type" value="Genomic_DNA"/>
</dbReference>
<accession>A0A1S2LJQ0</accession>
<evidence type="ECO:0000313" key="17">
    <source>
        <dbReference type="EMBL" id="OIJ12333.1"/>
    </source>
</evidence>
<reference evidence="17 18" key="1">
    <citation type="submission" date="2016-10" db="EMBL/GenBank/DDBJ databases">
        <title>Draft genome sequences of four alkaliphilic bacteria belonging to the Anaerobacillus genus.</title>
        <authorList>
            <person name="Bassil N.M."/>
            <person name="Lloyd J.R."/>
        </authorList>
    </citation>
    <scope>NUCLEOTIDE SEQUENCE [LARGE SCALE GENOMIC DNA]</scope>
    <source>
        <strain evidence="17 18">DSM 15340</strain>
    </source>
</reference>
<keyword evidence="10 14" id="KW-0408">Iron</keyword>
<feature type="binding site" description="axial binding residue" evidence="14">
    <location>
        <position position="242"/>
    </location>
    <ligand>
        <name>heme c</name>
        <dbReference type="ChEBI" id="CHEBI:61717"/>
        <label>2</label>
    </ligand>
    <ligandPart>
        <name>Fe</name>
        <dbReference type="ChEBI" id="CHEBI:18248"/>
    </ligandPart>
</feature>
<evidence type="ECO:0000256" key="1">
    <source>
        <dbReference type="ARBA" id="ARBA00004418"/>
    </source>
</evidence>
<feature type="binding site" description="covalent" evidence="13">
    <location>
        <position position="94"/>
    </location>
    <ligand>
        <name>heme c</name>
        <dbReference type="ChEBI" id="CHEBI:61717"/>
        <label>1</label>
    </ligand>
</feature>
<dbReference type="Gene3D" id="1.10.760.10">
    <property type="entry name" value="Cytochrome c-like domain"/>
    <property type="match status" value="2"/>
</dbReference>
<feature type="domain" description="Cytochrome c" evidence="16">
    <location>
        <begin position="72"/>
        <end position="173"/>
    </location>
</feature>
<dbReference type="PANTHER" id="PTHR30600:SF10">
    <property type="entry name" value="BLL6722 PROTEIN"/>
    <property type="match status" value="1"/>
</dbReference>
<dbReference type="GO" id="GO:0004130">
    <property type="term" value="F:cytochrome-c peroxidase activity"/>
    <property type="evidence" value="ECO:0007669"/>
    <property type="project" value="TreeGrafter"/>
</dbReference>
<keyword evidence="6 15" id="KW-0732">Signal</keyword>
<evidence type="ECO:0000256" key="6">
    <source>
        <dbReference type="ARBA" id="ARBA00022729"/>
    </source>
</evidence>
<evidence type="ECO:0000256" key="7">
    <source>
        <dbReference type="ARBA" id="ARBA00022764"/>
    </source>
</evidence>
<dbReference type="InterPro" id="IPR009056">
    <property type="entry name" value="Cyt_c-like_dom"/>
</dbReference>